<feature type="transmembrane region" description="Helical" evidence="5">
    <location>
        <begin position="234"/>
        <end position="251"/>
    </location>
</feature>
<dbReference type="PANTHER" id="PTHR37422:SF23">
    <property type="entry name" value="TEICHURONIC ACID BIOSYNTHESIS PROTEIN TUAE"/>
    <property type="match status" value="1"/>
</dbReference>
<dbReference type="InterPro" id="IPR007016">
    <property type="entry name" value="O-antigen_ligase-rel_domated"/>
</dbReference>
<evidence type="ECO:0000259" key="6">
    <source>
        <dbReference type="Pfam" id="PF04932"/>
    </source>
</evidence>
<dbReference type="GO" id="GO:0016020">
    <property type="term" value="C:membrane"/>
    <property type="evidence" value="ECO:0007669"/>
    <property type="project" value="UniProtKB-SubCell"/>
</dbReference>
<feature type="transmembrane region" description="Helical" evidence="5">
    <location>
        <begin position="407"/>
        <end position="424"/>
    </location>
</feature>
<feature type="transmembrane region" description="Helical" evidence="5">
    <location>
        <begin position="104"/>
        <end position="123"/>
    </location>
</feature>
<feature type="transmembrane region" description="Helical" evidence="5">
    <location>
        <begin position="429"/>
        <end position="446"/>
    </location>
</feature>
<dbReference type="PANTHER" id="PTHR37422">
    <property type="entry name" value="TEICHURONIC ACID BIOSYNTHESIS PROTEIN TUAE"/>
    <property type="match status" value="1"/>
</dbReference>
<evidence type="ECO:0000256" key="3">
    <source>
        <dbReference type="ARBA" id="ARBA00022989"/>
    </source>
</evidence>
<comment type="subcellular location">
    <subcellularLocation>
        <location evidence="1">Membrane</location>
        <topology evidence="1">Multi-pass membrane protein</topology>
    </subcellularLocation>
</comment>
<feature type="transmembrane region" description="Helical" evidence="5">
    <location>
        <begin position="135"/>
        <end position="159"/>
    </location>
</feature>
<feature type="domain" description="O-antigen ligase-related" evidence="6">
    <location>
        <begin position="243"/>
        <end position="416"/>
    </location>
</feature>
<name>A0A6J6NPN8_9ZZZZ</name>
<feature type="transmembrane region" description="Helical" evidence="5">
    <location>
        <begin position="203"/>
        <end position="222"/>
    </location>
</feature>
<feature type="transmembrane region" description="Helical" evidence="5">
    <location>
        <begin position="452"/>
        <end position="471"/>
    </location>
</feature>
<evidence type="ECO:0000256" key="4">
    <source>
        <dbReference type="ARBA" id="ARBA00023136"/>
    </source>
</evidence>
<dbReference type="AlphaFoldDB" id="A0A6J6NPN8"/>
<dbReference type="EMBL" id="CAEZXP010000001">
    <property type="protein sequence ID" value="CAB4686343.1"/>
    <property type="molecule type" value="Genomic_DNA"/>
</dbReference>
<gene>
    <name evidence="7" type="ORF">UFOPK2399_00338</name>
</gene>
<keyword evidence="4 5" id="KW-0472">Membrane</keyword>
<evidence type="ECO:0000256" key="2">
    <source>
        <dbReference type="ARBA" id="ARBA00022692"/>
    </source>
</evidence>
<proteinExistence type="predicted"/>
<evidence type="ECO:0000256" key="1">
    <source>
        <dbReference type="ARBA" id="ARBA00004141"/>
    </source>
</evidence>
<feature type="transmembrane region" description="Helical" evidence="5">
    <location>
        <begin position="257"/>
        <end position="272"/>
    </location>
</feature>
<accession>A0A6J6NPN8</accession>
<feature type="transmembrane region" description="Helical" evidence="5">
    <location>
        <begin position="12"/>
        <end position="31"/>
    </location>
</feature>
<keyword evidence="2 5" id="KW-0812">Transmembrane</keyword>
<organism evidence="7">
    <name type="scientific">freshwater metagenome</name>
    <dbReference type="NCBI Taxonomy" id="449393"/>
    <lineage>
        <taxon>unclassified sequences</taxon>
        <taxon>metagenomes</taxon>
        <taxon>ecological metagenomes</taxon>
    </lineage>
</organism>
<feature type="transmembrane region" description="Helical" evidence="5">
    <location>
        <begin position="43"/>
        <end position="61"/>
    </location>
</feature>
<sequence>MTALSFRRPVWVLHVFVVGLALHNLIAALLWRVGVRGVALDVISAWKELLLALAALGLLQAGAFRRRLDAIDLLALAYAGFVIVYAVTPQGVLDGGATAKGVFYALRHDLVPFGAYVVGRGLALNRTELRSLGKTIVVTAAGVASFGLVDVFFVPLSWWRSSGAAGWFTEQLGFSYQGLSGLPENFIYNTGDEQPIRRLTSTLLSPLAASYVLGAALLALAAATLMRPTAQGKARVLLLVVVGVLVSGVLWSHSRSTELALVAALLLLAWVRRDAGRRAAVVALAALALLAISTVFAHEYAHLGPRTSFTSAELDCQRAHAHGLPCTADHEVITKAASVASTGTQATSGFESDASTSSHWASLRGGIETIVHHPQGYGLGNAGSTAARTGVRIEAGESSFTELGVETGLLGGLMFAAWCFVLLARTLRALPWVGALFGMVVLLGLQTDVIGVPWLGYVVWALAGSSAALVARQTSERLP</sequence>
<evidence type="ECO:0000256" key="5">
    <source>
        <dbReference type="SAM" id="Phobius"/>
    </source>
</evidence>
<reference evidence="7" key="1">
    <citation type="submission" date="2020-05" db="EMBL/GenBank/DDBJ databases">
        <authorList>
            <person name="Chiriac C."/>
            <person name="Salcher M."/>
            <person name="Ghai R."/>
            <person name="Kavagutti S V."/>
        </authorList>
    </citation>
    <scope>NUCLEOTIDE SEQUENCE</scope>
</reference>
<feature type="transmembrane region" description="Helical" evidence="5">
    <location>
        <begin position="279"/>
        <end position="298"/>
    </location>
</feature>
<feature type="transmembrane region" description="Helical" evidence="5">
    <location>
        <begin position="73"/>
        <end position="92"/>
    </location>
</feature>
<keyword evidence="3 5" id="KW-1133">Transmembrane helix</keyword>
<protein>
    <submittedName>
        <fullName evidence="7">Unannotated protein</fullName>
    </submittedName>
</protein>
<evidence type="ECO:0000313" key="7">
    <source>
        <dbReference type="EMBL" id="CAB4686343.1"/>
    </source>
</evidence>
<dbReference type="InterPro" id="IPR051533">
    <property type="entry name" value="WaaL-like"/>
</dbReference>
<dbReference type="Pfam" id="PF04932">
    <property type="entry name" value="Wzy_C"/>
    <property type="match status" value="1"/>
</dbReference>